<evidence type="ECO:0000313" key="5">
    <source>
        <dbReference type="Proteomes" id="UP001431209"/>
    </source>
</evidence>
<dbReference type="GO" id="GO:0034553">
    <property type="term" value="P:mitochondrial respiratory chain complex II assembly"/>
    <property type="evidence" value="ECO:0007669"/>
    <property type="project" value="TreeGrafter"/>
</dbReference>
<comment type="similarity">
    <text evidence="1">Belongs to the SDHAF4 family.</text>
</comment>
<feature type="compositionally biased region" description="Basic and acidic residues" evidence="3">
    <location>
        <begin position="133"/>
        <end position="146"/>
    </location>
</feature>
<organism evidence="4 5">
    <name type="scientific">Acrasis kona</name>
    <dbReference type="NCBI Taxonomy" id="1008807"/>
    <lineage>
        <taxon>Eukaryota</taxon>
        <taxon>Discoba</taxon>
        <taxon>Heterolobosea</taxon>
        <taxon>Tetramitia</taxon>
        <taxon>Eutetramitia</taxon>
        <taxon>Acrasidae</taxon>
        <taxon>Acrasis</taxon>
    </lineage>
</organism>
<dbReference type="Proteomes" id="UP001431209">
    <property type="component" value="Unassembled WGS sequence"/>
</dbReference>
<proteinExistence type="inferred from homology"/>
<dbReference type="Pfam" id="PF07896">
    <property type="entry name" value="DUF1674"/>
    <property type="match status" value="1"/>
</dbReference>
<reference evidence="4 5" key="1">
    <citation type="submission" date="2024-03" db="EMBL/GenBank/DDBJ databases">
        <title>The Acrasis kona genome and developmental transcriptomes reveal deep origins of eukaryotic multicellular pathways.</title>
        <authorList>
            <person name="Sheikh S."/>
            <person name="Fu C.-J."/>
            <person name="Brown M.W."/>
            <person name="Baldauf S.L."/>
        </authorList>
    </citation>
    <scope>NUCLEOTIDE SEQUENCE [LARGE SCALE GENOMIC DNA]</scope>
    <source>
        <strain evidence="4 5">ATCC MYA-3509</strain>
    </source>
</reference>
<keyword evidence="5" id="KW-1185">Reference proteome</keyword>
<comment type="caution">
    <text evidence="4">The sequence shown here is derived from an EMBL/GenBank/DDBJ whole genome shotgun (WGS) entry which is preliminary data.</text>
</comment>
<dbReference type="PANTHER" id="PTHR28524">
    <property type="entry name" value="SUCCINATE DEHYDROGENASE ASSEMBLY FACTOR 4, MITOCHONDRIAL"/>
    <property type="match status" value="1"/>
</dbReference>
<sequence length="146" mass="16702">MNTTRRILSTITYSARKYSKVTDGVKIPIHGSGDKSIEDANRQWRATNTEDDENLKARFKKDIKKDASLKKLTAAQSILQQANRLNGEEQEEEEEALKQISAPVEEGEKKQYVNPYNSKTGEHDGPKGPEPTRYGDWERKGRIYDF</sequence>
<protein>
    <recommendedName>
        <fullName evidence="2">Succinate dehydrogenase assembly factor 4, mitochondrial</fullName>
    </recommendedName>
</protein>
<dbReference type="EMBL" id="JAOPGA020001557">
    <property type="protein sequence ID" value="KAL0489415.1"/>
    <property type="molecule type" value="Genomic_DNA"/>
</dbReference>
<evidence type="ECO:0000256" key="1">
    <source>
        <dbReference type="ARBA" id="ARBA00005701"/>
    </source>
</evidence>
<dbReference type="PANTHER" id="PTHR28524:SF3">
    <property type="entry name" value="SUCCINATE DEHYDROGENASE ASSEMBLY FACTOR 4, MITOCHONDRIAL"/>
    <property type="match status" value="1"/>
</dbReference>
<evidence type="ECO:0000256" key="2">
    <source>
        <dbReference type="ARBA" id="ARBA00022170"/>
    </source>
</evidence>
<dbReference type="AlphaFoldDB" id="A0AAW2ZIW0"/>
<evidence type="ECO:0000313" key="4">
    <source>
        <dbReference type="EMBL" id="KAL0489415.1"/>
    </source>
</evidence>
<feature type="region of interest" description="Disordered" evidence="3">
    <location>
        <begin position="83"/>
        <end position="146"/>
    </location>
</feature>
<accession>A0AAW2ZIW0</accession>
<dbReference type="InterPro" id="IPR012875">
    <property type="entry name" value="SDHF4"/>
</dbReference>
<dbReference type="GO" id="GO:0005739">
    <property type="term" value="C:mitochondrion"/>
    <property type="evidence" value="ECO:0007669"/>
    <property type="project" value="TreeGrafter"/>
</dbReference>
<gene>
    <name evidence="4" type="ORF">AKO1_010704</name>
</gene>
<name>A0AAW2ZIW0_9EUKA</name>
<evidence type="ECO:0000256" key="3">
    <source>
        <dbReference type="SAM" id="MobiDB-lite"/>
    </source>
</evidence>